<comment type="similarity">
    <text evidence="7 8">Belongs to the formate--tetrahydrofolate ligase family.</text>
</comment>
<dbReference type="OrthoDB" id="9761733at2"/>
<keyword evidence="10" id="KW-1185">Reference proteome</keyword>
<feature type="binding site" evidence="8">
    <location>
        <begin position="62"/>
        <end position="69"/>
    </location>
    <ligand>
        <name>ATP</name>
        <dbReference type="ChEBI" id="CHEBI:30616"/>
    </ligand>
</feature>
<dbReference type="SUPFAM" id="SSF52540">
    <property type="entry name" value="P-loop containing nucleoside triphosphate hydrolases"/>
    <property type="match status" value="1"/>
</dbReference>
<evidence type="ECO:0000256" key="8">
    <source>
        <dbReference type="HAMAP-Rule" id="MF_01543"/>
    </source>
</evidence>
<organism evidence="9 10">
    <name type="scientific">Boudabousia tangfeifanii</name>
    <dbReference type="NCBI Taxonomy" id="1912795"/>
    <lineage>
        <taxon>Bacteria</taxon>
        <taxon>Bacillati</taxon>
        <taxon>Actinomycetota</taxon>
        <taxon>Actinomycetes</taxon>
        <taxon>Actinomycetales</taxon>
        <taxon>Actinomycetaceae</taxon>
        <taxon>Boudabousia</taxon>
    </lineage>
</organism>
<dbReference type="FunFam" id="3.30.1510.10:FF:000001">
    <property type="entry name" value="Formate--tetrahydrofolate ligase"/>
    <property type="match status" value="1"/>
</dbReference>
<dbReference type="PROSITE" id="PS00722">
    <property type="entry name" value="FTHFS_2"/>
    <property type="match status" value="1"/>
</dbReference>
<keyword evidence="4 8" id="KW-0547">Nucleotide-binding</keyword>
<dbReference type="STRING" id="1912795.BK816_05210"/>
<dbReference type="EC" id="6.3.4.3" evidence="8"/>
<dbReference type="Gene3D" id="3.40.50.300">
    <property type="entry name" value="P-loop containing nucleotide triphosphate hydrolases"/>
    <property type="match status" value="1"/>
</dbReference>
<name>A0A1D9MKC4_9ACTO</name>
<protein>
    <recommendedName>
        <fullName evidence="8">Formate--tetrahydrofolate ligase</fullName>
        <ecNumber evidence="8">6.3.4.3</ecNumber>
    </recommendedName>
    <alternativeName>
        <fullName evidence="8">Formyltetrahydrofolate synthetase</fullName>
        <shortName evidence="8">FHS</shortName>
        <shortName evidence="8">FTHFS</shortName>
    </alternativeName>
</protein>
<evidence type="ECO:0000256" key="1">
    <source>
        <dbReference type="ARBA" id="ARBA00004777"/>
    </source>
</evidence>
<dbReference type="PROSITE" id="PS00721">
    <property type="entry name" value="FTHFS_1"/>
    <property type="match status" value="1"/>
</dbReference>
<keyword evidence="3 8" id="KW-0436">Ligase</keyword>
<evidence type="ECO:0000256" key="5">
    <source>
        <dbReference type="ARBA" id="ARBA00022840"/>
    </source>
</evidence>
<dbReference type="InterPro" id="IPR020628">
    <property type="entry name" value="Formate_THF_ligase_CS"/>
</dbReference>
<dbReference type="RefSeq" id="WP_071164230.1">
    <property type="nucleotide sequence ID" value="NZ_CP017812.1"/>
</dbReference>
<dbReference type="GO" id="GO:0004329">
    <property type="term" value="F:formate-tetrahydrofolate ligase activity"/>
    <property type="evidence" value="ECO:0007669"/>
    <property type="project" value="UniProtKB-UniRule"/>
</dbReference>
<dbReference type="InterPro" id="IPR000559">
    <property type="entry name" value="Formate_THF_ligase"/>
</dbReference>
<dbReference type="Gene3D" id="3.30.1510.10">
    <property type="entry name" value="Domain 2, N(10)-formyltetrahydrofolate synthetase"/>
    <property type="match status" value="1"/>
</dbReference>
<keyword evidence="2 8" id="KW-0554">One-carbon metabolism</keyword>
<comment type="pathway">
    <text evidence="1 8">One-carbon metabolism; tetrahydrofolate interconversion.</text>
</comment>
<sequence>MLSDIEIARQCKMREIDEVAKDLSLAATEVEPYGRYKAKVNVGKLSQERQGKVVLVTAVSPTPAGEGKTTTSVGLADALALRGKKAMLCLREPSMGPVFGMKGGAAGGGYAQVVPMEDINLNFTGDFAAIALAHNLLAAMIDNHLHHGNELRLDARQIWWKRVVDMNDRALRQISVGLGGPLNGFVREDGFDIVAASEIMAIVCLASDLADLRSRLGKIVVGLDLDKNPVTCEQIGAAGAMAVILKDVLGPNLVQTLEGNPAFVHGGPFANIAHGCSTLTATHAAQKLADIVVTEAGFGADLGAEKFFDIKCRAGQIQPTAVVCVATIRSIKYNAGVARPDLDQPNIEAVQAGAVNLLRHVENLQEVFGQQVLVALNRFAADTDEEIAALRELVPVPVVVSTHFANGGEGALELADAVLEMLEAPTPELRHAYELTDSYEQKALDLAKRVYRASEVTWSPGAKRRLGIIAAAGYENLPICVAKNQYSFSADPKALGAPSGHTLHIREVRLSAGAGFIVLVAGDMMTMPGLPKQPAALGMEVDADGNIIGLS</sequence>
<evidence type="ECO:0000256" key="4">
    <source>
        <dbReference type="ARBA" id="ARBA00022741"/>
    </source>
</evidence>
<gene>
    <name evidence="8" type="primary">fhs</name>
    <name evidence="9" type="ORF">BK816_05210</name>
</gene>
<evidence type="ECO:0000313" key="9">
    <source>
        <dbReference type="EMBL" id="AOZ72764.1"/>
    </source>
</evidence>
<evidence type="ECO:0000256" key="3">
    <source>
        <dbReference type="ARBA" id="ARBA00022598"/>
    </source>
</evidence>
<comment type="catalytic activity">
    <reaction evidence="6 8">
        <text>(6S)-5,6,7,8-tetrahydrofolate + formate + ATP = (6R)-10-formyltetrahydrofolate + ADP + phosphate</text>
        <dbReference type="Rhea" id="RHEA:20221"/>
        <dbReference type="ChEBI" id="CHEBI:15740"/>
        <dbReference type="ChEBI" id="CHEBI:30616"/>
        <dbReference type="ChEBI" id="CHEBI:43474"/>
        <dbReference type="ChEBI" id="CHEBI:57453"/>
        <dbReference type="ChEBI" id="CHEBI:195366"/>
        <dbReference type="ChEBI" id="CHEBI:456216"/>
        <dbReference type="EC" id="6.3.4.3"/>
    </reaction>
</comment>
<dbReference type="Gene3D" id="3.10.410.10">
    <property type="entry name" value="Formyltetrahydrofolate synthetase, domain 3"/>
    <property type="match status" value="1"/>
</dbReference>
<dbReference type="Pfam" id="PF01268">
    <property type="entry name" value="FTHFS"/>
    <property type="match status" value="1"/>
</dbReference>
<reference evidence="9 10" key="1">
    <citation type="submission" date="2016-10" db="EMBL/GenBank/DDBJ databases">
        <title>Actinomyces aegypiusis sp. nov., isolated from the Aegypius monachus in Qinghai Tibet Plateau China.</title>
        <authorList>
            <person name="Wang Y."/>
        </authorList>
    </citation>
    <scope>NUCLEOTIDE SEQUENCE [LARGE SCALE GENOMIC DNA]</scope>
    <source>
        <strain evidence="9 10">VUL4_3</strain>
    </source>
</reference>
<dbReference type="KEGG" id="avu:BK816_05210"/>
<dbReference type="EMBL" id="CP017812">
    <property type="protein sequence ID" value="AOZ72764.1"/>
    <property type="molecule type" value="Genomic_DNA"/>
</dbReference>
<keyword evidence="5 8" id="KW-0067">ATP-binding</keyword>
<dbReference type="HAMAP" id="MF_01543">
    <property type="entry name" value="FTHFS"/>
    <property type="match status" value="1"/>
</dbReference>
<dbReference type="Proteomes" id="UP000176288">
    <property type="component" value="Chromosome"/>
</dbReference>
<dbReference type="UniPathway" id="UPA00193"/>
<evidence type="ECO:0000256" key="2">
    <source>
        <dbReference type="ARBA" id="ARBA00022563"/>
    </source>
</evidence>
<dbReference type="GO" id="GO:0005524">
    <property type="term" value="F:ATP binding"/>
    <property type="evidence" value="ECO:0007669"/>
    <property type="project" value="UniProtKB-UniRule"/>
</dbReference>
<evidence type="ECO:0000256" key="6">
    <source>
        <dbReference type="ARBA" id="ARBA00049033"/>
    </source>
</evidence>
<evidence type="ECO:0000313" key="10">
    <source>
        <dbReference type="Proteomes" id="UP000176288"/>
    </source>
</evidence>
<dbReference type="CDD" id="cd00477">
    <property type="entry name" value="FTHFS"/>
    <property type="match status" value="1"/>
</dbReference>
<evidence type="ECO:0000256" key="7">
    <source>
        <dbReference type="ARBA" id="ARBA00061363"/>
    </source>
</evidence>
<dbReference type="AlphaFoldDB" id="A0A1D9MKC4"/>
<proteinExistence type="inferred from homology"/>
<dbReference type="InterPro" id="IPR027417">
    <property type="entry name" value="P-loop_NTPase"/>
</dbReference>
<dbReference type="GO" id="GO:0035999">
    <property type="term" value="P:tetrahydrofolate interconversion"/>
    <property type="evidence" value="ECO:0007669"/>
    <property type="project" value="UniProtKB-UniRule"/>
</dbReference>
<accession>A0A1D9MKC4</accession>
<dbReference type="NCBIfam" id="NF010030">
    <property type="entry name" value="PRK13505.1"/>
    <property type="match status" value="1"/>
</dbReference>